<evidence type="ECO:0000259" key="1">
    <source>
        <dbReference type="Pfam" id="PF13380"/>
    </source>
</evidence>
<name>X1LMF9_9ZZZZ</name>
<sequence>MQDLIKEFMAQKRFAVVGATTDTKKYGNEIFRNLTSRGYEVYPVNPRLKELEGTKCRLSY</sequence>
<dbReference type="Pfam" id="PF13380">
    <property type="entry name" value="CoA_binding_2"/>
    <property type="match status" value="1"/>
</dbReference>
<dbReference type="InterPro" id="IPR003781">
    <property type="entry name" value="CoA-bd"/>
</dbReference>
<accession>X1LMF9</accession>
<dbReference type="AlphaFoldDB" id="X1LMF9"/>
<proteinExistence type="predicted"/>
<comment type="caution">
    <text evidence="2">The sequence shown here is derived from an EMBL/GenBank/DDBJ whole genome shotgun (WGS) entry which is preliminary data.</text>
</comment>
<dbReference type="EMBL" id="BARV01021163">
    <property type="protein sequence ID" value="GAI20542.1"/>
    <property type="molecule type" value="Genomic_DNA"/>
</dbReference>
<dbReference type="SUPFAM" id="SSF51735">
    <property type="entry name" value="NAD(P)-binding Rossmann-fold domains"/>
    <property type="match status" value="1"/>
</dbReference>
<protein>
    <recommendedName>
        <fullName evidence="1">CoA-binding domain-containing protein</fullName>
    </recommendedName>
</protein>
<gene>
    <name evidence="2" type="ORF">S06H3_35122</name>
</gene>
<evidence type="ECO:0000313" key="2">
    <source>
        <dbReference type="EMBL" id="GAI20542.1"/>
    </source>
</evidence>
<reference evidence="2" key="1">
    <citation type="journal article" date="2014" name="Front. Microbiol.">
        <title>High frequency of phylogenetically diverse reductive dehalogenase-homologous genes in deep subseafloor sedimentary metagenomes.</title>
        <authorList>
            <person name="Kawai M."/>
            <person name="Futagami T."/>
            <person name="Toyoda A."/>
            <person name="Takaki Y."/>
            <person name="Nishi S."/>
            <person name="Hori S."/>
            <person name="Arai W."/>
            <person name="Tsubouchi T."/>
            <person name="Morono Y."/>
            <person name="Uchiyama I."/>
            <person name="Ito T."/>
            <person name="Fujiyama A."/>
            <person name="Inagaki F."/>
            <person name="Takami H."/>
        </authorList>
    </citation>
    <scope>NUCLEOTIDE SEQUENCE</scope>
    <source>
        <strain evidence="2">Expedition CK06-06</strain>
    </source>
</reference>
<feature type="domain" description="CoA-binding" evidence="1">
    <location>
        <begin position="12"/>
        <end position="57"/>
    </location>
</feature>
<dbReference type="PANTHER" id="PTHR33303:SF2">
    <property type="entry name" value="COA-BINDING DOMAIN-CONTAINING PROTEIN"/>
    <property type="match status" value="1"/>
</dbReference>
<organism evidence="2">
    <name type="scientific">marine sediment metagenome</name>
    <dbReference type="NCBI Taxonomy" id="412755"/>
    <lineage>
        <taxon>unclassified sequences</taxon>
        <taxon>metagenomes</taxon>
        <taxon>ecological metagenomes</taxon>
    </lineage>
</organism>
<dbReference type="Gene3D" id="3.40.50.720">
    <property type="entry name" value="NAD(P)-binding Rossmann-like Domain"/>
    <property type="match status" value="1"/>
</dbReference>
<dbReference type="InterPro" id="IPR036291">
    <property type="entry name" value="NAD(P)-bd_dom_sf"/>
</dbReference>
<dbReference type="PANTHER" id="PTHR33303">
    <property type="entry name" value="CYTOPLASMIC PROTEIN-RELATED"/>
    <property type="match status" value="1"/>
</dbReference>